<sequence>MTIFDTNPGDPADRFLQHRDEAITVHGDAEQVLATPPTASVGAAVTSPLHDRLQTPWRQGPYGSETTRLHYVAGRTWVFGHVHRVLEITGTLRLVFGGLYRISSGDEPQNCSDLSYHSPDTARLPIKAPLGLSTPIAVPDDNSLAKIHNGRRTDLLPDHRAVDATTICGIGTRNAASGNRE</sequence>
<comment type="caution">
    <text evidence="1">The sequence shown here is derived from an EMBL/GenBank/DDBJ whole genome shotgun (WGS) entry which is preliminary data.</text>
</comment>
<name>A0ABV5CT91_9ACTN</name>
<evidence type="ECO:0000313" key="1">
    <source>
        <dbReference type="EMBL" id="MFB6395225.1"/>
    </source>
</evidence>
<dbReference type="EMBL" id="JBCGDC010000053">
    <property type="protein sequence ID" value="MFB6395225.1"/>
    <property type="molecule type" value="Genomic_DNA"/>
</dbReference>
<dbReference type="Proteomes" id="UP001582793">
    <property type="component" value="Unassembled WGS sequence"/>
</dbReference>
<reference evidence="1 2" key="1">
    <citation type="submission" date="2024-04" db="EMBL/GenBank/DDBJ databases">
        <title>Polymorphospora sp. isolated from Baiyangdian Lake in Xiong'an New Area.</title>
        <authorList>
            <person name="Zhang X."/>
            <person name="Liu J."/>
        </authorList>
    </citation>
    <scope>NUCLEOTIDE SEQUENCE [LARGE SCALE GENOMIC DNA]</scope>
    <source>
        <strain evidence="1 2">2-325</strain>
    </source>
</reference>
<gene>
    <name evidence="1" type="ORF">AAFH96_19240</name>
</gene>
<organism evidence="1 2">
    <name type="scientific">Polymorphospora lycopeni</name>
    <dbReference type="NCBI Taxonomy" id="3140240"/>
    <lineage>
        <taxon>Bacteria</taxon>
        <taxon>Bacillati</taxon>
        <taxon>Actinomycetota</taxon>
        <taxon>Actinomycetes</taxon>
        <taxon>Micromonosporales</taxon>
        <taxon>Micromonosporaceae</taxon>
        <taxon>Polymorphospora</taxon>
    </lineage>
</organism>
<dbReference type="RefSeq" id="WP_375735121.1">
    <property type="nucleotide sequence ID" value="NZ_JBCGDC010000053.1"/>
</dbReference>
<keyword evidence="2" id="KW-1185">Reference proteome</keyword>
<evidence type="ECO:0000313" key="2">
    <source>
        <dbReference type="Proteomes" id="UP001582793"/>
    </source>
</evidence>
<proteinExistence type="predicted"/>
<accession>A0ABV5CT91</accession>
<protein>
    <submittedName>
        <fullName evidence="1">Uncharacterized protein</fullName>
    </submittedName>
</protein>